<accession>A0A8S3YNI4</accession>
<protein>
    <submittedName>
        <fullName evidence="1">Uncharacterized protein</fullName>
    </submittedName>
</protein>
<dbReference type="Proteomes" id="UP000678393">
    <property type="component" value="Unassembled WGS sequence"/>
</dbReference>
<dbReference type="AlphaFoldDB" id="A0A8S3YNI4"/>
<feature type="non-terminal residue" evidence="1">
    <location>
        <position position="1"/>
    </location>
</feature>
<evidence type="ECO:0000313" key="2">
    <source>
        <dbReference type="Proteomes" id="UP000678393"/>
    </source>
</evidence>
<feature type="non-terminal residue" evidence="1">
    <location>
        <position position="49"/>
    </location>
</feature>
<sequence length="49" mass="5347">CINPPCPTKPYPGLWEVPLNGWIGDNNQGCSMIDDCNVGLSPWSATEQQ</sequence>
<reference evidence="1" key="1">
    <citation type="submission" date="2021-04" db="EMBL/GenBank/DDBJ databases">
        <authorList>
            <consortium name="Molecular Ecology Group"/>
        </authorList>
    </citation>
    <scope>NUCLEOTIDE SEQUENCE</scope>
</reference>
<dbReference type="EMBL" id="CAJHNH020000335">
    <property type="protein sequence ID" value="CAG5117005.1"/>
    <property type="molecule type" value="Genomic_DNA"/>
</dbReference>
<proteinExistence type="predicted"/>
<gene>
    <name evidence="1" type="ORF">CUNI_LOCUS2563</name>
</gene>
<evidence type="ECO:0000313" key="1">
    <source>
        <dbReference type="EMBL" id="CAG5117005.1"/>
    </source>
</evidence>
<keyword evidence="2" id="KW-1185">Reference proteome</keyword>
<name>A0A8S3YNI4_9EUPU</name>
<comment type="caution">
    <text evidence="1">The sequence shown here is derived from an EMBL/GenBank/DDBJ whole genome shotgun (WGS) entry which is preliminary data.</text>
</comment>
<dbReference type="OrthoDB" id="504708at2759"/>
<organism evidence="1 2">
    <name type="scientific">Candidula unifasciata</name>
    <dbReference type="NCBI Taxonomy" id="100452"/>
    <lineage>
        <taxon>Eukaryota</taxon>
        <taxon>Metazoa</taxon>
        <taxon>Spiralia</taxon>
        <taxon>Lophotrochozoa</taxon>
        <taxon>Mollusca</taxon>
        <taxon>Gastropoda</taxon>
        <taxon>Heterobranchia</taxon>
        <taxon>Euthyneura</taxon>
        <taxon>Panpulmonata</taxon>
        <taxon>Eupulmonata</taxon>
        <taxon>Stylommatophora</taxon>
        <taxon>Helicina</taxon>
        <taxon>Helicoidea</taxon>
        <taxon>Geomitridae</taxon>
        <taxon>Candidula</taxon>
    </lineage>
</organism>